<dbReference type="GeneID" id="31365794"/>
<keyword evidence="2" id="KW-1185">Reference proteome</keyword>
<reference evidence="1 2" key="1">
    <citation type="journal article" date="2011" name="Genome Res.">
        <title>Phylogeny-wide analysis of social amoeba genomes highlights ancient origins for complex intercellular communication.</title>
        <authorList>
            <person name="Heidel A.J."/>
            <person name="Lawal H.M."/>
            <person name="Felder M."/>
            <person name="Schilde C."/>
            <person name="Helps N.R."/>
            <person name="Tunggal B."/>
            <person name="Rivero F."/>
            <person name="John U."/>
            <person name="Schleicher M."/>
            <person name="Eichinger L."/>
            <person name="Platzer M."/>
            <person name="Noegel A.A."/>
            <person name="Schaap P."/>
            <person name="Gloeckner G."/>
        </authorList>
    </citation>
    <scope>NUCLEOTIDE SEQUENCE [LARGE SCALE GENOMIC DNA]</scope>
    <source>
        <strain evidence="2">ATCC 26659 / Pp 5 / PN500</strain>
    </source>
</reference>
<sequence length="418" mass="48577">MNPNRSVSHKEAMSKLKFREYDELVDDQMLLSIPRIPPTVITHGLIAVSHPITFTVRPSLTPNHHIIITDGEEDRLVGVYAYTIREMRVLNGTRMAHYAFDCNVMPDQRNNGLSLLIIDYMLSQPMKKEGAIVYASSLKTRANVVIRKSGNLGARHYCDLYQHAWHCDFPVKLDHIPKDVEIKIWEEKDVDVIKAQWDAYYGPWSFTPIDFNEILRFNRKYYMTTYNAQLRRKGTNQQFKQGVRFLFIGLSELDPIKKHFPLFNSIQSLIFSFLILTKDEEDWDNLMKVKDIKPVYNDPRDYGVLMLHRDYTANKLSYVIQGGIFFFINSKLFMLAVQRAYASEHEKSKSGRSCATIAQSLVSRESIIESLPMFMILITNNYLSSNNIKEIERRIKKDLKNLYLSRNNLKGGRCTVVL</sequence>
<comment type="caution">
    <text evidence="1">The sequence shown here is derived from an EMBL/GenBank/DDBJ whole genome shotgun (WGS) entry which is preliminary data.</text>
</comment>
<evidence type="ECO:0000313" key="1">
    <source>
        <dbReference type="EMBL" id="EFA76554.1"/>
    </source>
</evidence>
<proteinExistence type="predicted"/>
<dbReference type="EMBL" id="ADBJ01000047">
    <property type="protein sequence ID" value="EFA76554.1"/>
    <property type="molecule type" value="Genomic_DNA"/>
</dbReference>
<dbReference type="RefSeq" id="XP_020428686.1">
    <property type="nucleotide sequence ID" value="XM_020581101.1"/>
</dbReference>
<dbReference type="AlphaFoldDB" id="D3BQ03"/>
<gene>
    <name evidence="1" type="ORF">PPL_10323</name>
</gene>
<evidence type="ECO:0000313" key="2">
    <source>
        <dbReference type="Proteomes" id="UP000001396"/>
    </source>
</evidence>
<name>D3BQ03_HETP5</name>
<protein>
    <recommendedName>
        <fullName evidence="3">Glycylpeptide N-tetradecanoyltransferase</fullName>
    </recommendedName>
</protein>
<dbReference type="Proteomes" id="UP000001396">
    <property type="component" value="Unassembled WGS sequence"/>
</dbReference>
<evidence type="ECO:0008006" key="3">
    <source>
        <dbReference type="Google" id="ProtNLM"/>
    </source>
</evidence>
<dbReference type="InParanoid" id="D3BQ03"/>
<organism evidence="1 2">
    <name type="scientific">Heterostelium pallidum (strain ATCC 26659 / Pp 5 / PN500)</name>
    <name type="common">Cellular slime mold</name>
    <name type="synonym">Polysphondylium pallidum</name>
    <dbReference type="NCBI Taxonomy" id="670386"/>
    <lineage>
        <taxon>Eukaryota</taxon>
        <taxon>Amoebozoa</taxon>
        <taxon>Evosea</taxon>
        <taxon>Eumycetozoa</taxon>
        <taxon>Dictyostelia</taxon>
        <taxon>Acytosteliales</taxon>
        <taxon>Acytosteliaceae</taxon>
        <taxon>Heterostelium</taxon>
    </lineage>
</organism>
<dbReference type="OMA" id="MKMIEND"/>
<accession>D3BQ03</accession>